<evidence type="ECO:0000256" key="2">
    <source>
        <dbReference type="SAM" id="SignalP"/>
    </source>
</evidence>
<protein>
    <submittedName>
        <fullName evidence="3">Uncharacterized protein</fullName>
    </submittedName>
</protein>
<organism evidence="3">
    <name type="scientific">Wuchereria bancrofti</name>
    <dbReference type="NCBI Taxonomy" id="6293"/>
    <lineage>
        <taxon>Eukaryota</taxon>
        <taxon>Metazoa</taxon>
        <taxon>Ecdysozoa</taxon>
        <taxon>Nematoda</taxon>
        <taxon>Chromadorea</taxon>
        <taxon>Rhabditida</taxon>
        <taxon>Spirurina</taxon>
        <taxon>Spiruromorpha</taxon>
        <taxon>Filarioidea</taxon>
        <taxon>Onchocercidae</taxon>
        <taxon>Wuchereria</taxon>
    </lineage>
</organism>
<proteinExistence type="predicted"/>
<feature type="compositionally biased region" description="Polar residues" evidence="1">
    <location>
        <begin position="207"/>
        <end position="216"/>
    </location>
</feature>
<keyword evidence="2" id="KW-0732">Signal</keyword>
<evidence type="ECO:0000313" key="3">
    <source>
        <dbReference type="WBParaSite" id="maker-PairedContig_3482-snap-gene-0.6-mRNA-1"/>
    </source>
</evidence>
<feature type="signal peptide" evidence="2">
    <location>
        <begin position="1"/>
        <end position="24"/>
    </location>
</feature>
<feature type="compositionally biased region" description="Basic and acidic residues" evidence="1">
    <location>
        <begin position="225"/>
        <end position="240"/>
    </location>
</feature>
<evidence type="ECO:0000256" key="1">
    <source>
        <dbReference type="SAM" id="MobiDB-lite"/>
    </source>
</evidence>
<reference evidence="3" key="1">
    <citation type="submission" date="2016-11" db="UniProtKB">
        <authorList>
            <consortium name="WormBaseParasite"/>
        </authorList>
    </citation>
    <scope>IDENTIFICATION</scope>
    <source>
        <strain evidence="3">pt0022</strain>
    </source>
</reference>
<dbReference type="WBParaSite" id="maker-PairedContig_3482-snap-gene-0.6-mRNA-1">
    <property type="protein sequence ID" value="maker-PairedContig_3482-snap-gene-0.6-mRNA-1"/>
    <property type="gene ID" value="maker-PairedContig_3482-snap-gene-0.6"/>
</dbReference>
<feature type="chain" id="PRO_5009318304" evidence="2">
    <location>
        <begin position="25"/>
        <end position="240"/>
    </location>
</feature>
<sequence>MNRLIVPYLQLQMMLLSVVGVIQATEVDNTRVISIVEQFEDDALWEFHSKSVRRAQVSKKTWDEYVKYKEQTCRLEVEKDTESKAKGYLSWEEMAFHKSLRLKLLPNLADGDALSYEDAVMLSNVDSRLLSPEPESLCKIGVIDDSDQNEIAEKSRFEDTLISRMPDVIIGLMDGWSKLRNTKNFEVLVMDLVRKRLDTALSCASSMRSSHTSSDNCFGKKYGNRNKETQSTKHDQLYDY</sequence>
<dbReference type="AlphaFoldDB" id="A0A1I8EP68"/>
<accession>A0A1I8EP68</accession>
<feature type="region of interest" description="Disordered" evidence="1">
    <location>
        <begin position="207"/>
        <end position="240"/>
    </location>
</feature>
<name>A0A1I8EP68_WUCBA</name>